<dbReference type="HOGENOM" id="CLU_1721377_0_0_11"/>
<name>C9Z8Z6_STRSW</name>
<proteinExistence type="predicted"/>
<dbReference type="AlphaFoldDB" id="C9Z8Z6"/>
<reference evidence="2 3" key="1">
    <citation type="journal article" date="2010" name="Mol. Plant Microbe Interact.">
        <title>Streptomyces scabies 87-22 contains a coronafacic acid-like biosynthetic cluster that contributes to plant-microbe interactions.</title>
        <authorList>
            <person name="Bignell D.R."/>
            <person name="Seipke R.F."/>
            <person name="Huguet-Tapia J.C."/>
            <person name="Chambers A.H."/>
            <person name="Parry R.J."/>
            <person name="Loria R."/>
        </authorList>
    </citation>
    <scope>NUCLEOTIDE SEQUENCE [LARGE SCALE GENOMIC DNA]</scope>
    <source>
        <strain evidence="2 3">87.22</strain>
    </source>
</reference>
<keyword evidence="3" id="KW-1185">Reference proteome</keyword>
<dbReference type="RefSeq" id="WP_013003646.1">
    <property type="nucleotide sequence ID" value="NC_013929.1"/>
</dbReference>
<accession>C9Z8Z6</accession>
<dbReference type="KEGG" id="scb:SCAB_60661"/>
<feature type="domain" description="4Fe-4S Wbl-type" evidence="1">
    <location>
        <begin position="23"/>
        <end position="84"/>
    </location>
</feature>
<gene>
    <name evidence="2" type="ordered locus">SCAB_60661</name>
</gene>
<dbReference type="EMBL" id="FN554889">
    <property type="protein sequence ID" value="CBG73085.1"/>
    <property type="molecule type" value="Genomic_DNA"/>
</dbReference>
<dbReference type="PROSITE" id="PS51674">
    <property type="entry name" value="4FE4S_WBL"/>
    <property type="match status" value="1"/>
</dbReference>
<protein>
    <submittedName>
        <fullName evidence="2">Putative WhiB-like transcriptional regulator</fullName>
    </submittedName>
</protein>
<organism evidence="2 3">
    <name type="scientific">Streptomyces scabiei (strain 87.22)</name>
    <dbReference type="NCBI Taxonomy" id="680198"/>
    <lineage>
        <taxon>Bacteria</taxon>
        <taxon>Bacillati</taxon>
        <taxon>Actinomycetota</taxon>
        <taxon>Actinomycetes</taxon>
        <taxon>Kitasatosporales</taxon>
        <taxon>Streptomycetaceae</taxon>
        <taxon>Streptomyces</taxon>
    </lineage>
</organism>
<dbReference type="STRING" id="680198.SCAB_60661"/>
<dbReference type="Pfam" id="PF02467">
    <property type="entry name" value="Whib"/>
    <property type="match status" value="1"/>
</dbReference>
<evidence type="ECO:0000313" key="2">
    <source>
        <dbReference type="EMBL" id="CBG73085.1"/>
    </source>
</evidence>
<dbReference type="eggNOG" id="ENOG5031TEK">
    <property type="taxonomic scope" value="Bacteria"/>
</dbReference>
<evidence type="ECO:0000259" key="1">
    <source>
        <dbReference type="PROSITE" id="PS51674"/>
    </source>
</evidence>
<sequence length="158" mass="17735">MSNYTGAVPDTAGRRLDWMALGACTGERETFDDPAREHEARTICVARCTVRAECLAYVKATERGLHRDERDGVLAGLTYNERHRLDATASHRADDPLPLTFDGTERCGTHTALLRHLWLGEPIDSKCWSGEVYRDHGNRNWRQRNSVESAPEALPEAS</sequence>
<dbReference type="InterPro" id="IPR034768">
    <property type="entry name" value="4FE4S_WBL"/>
</dbReference>
<evidence type="ECO:0000313" key="3">
    <source>
        <dbReference type="Proteomes" id="UP000001444"/>
    </source>
</evidence>
<dbReference type="GeneID" id="24311751"/>
<dbReference type="Proteomes" id="UP000001444">
    <property type="component" value="Chromosome"/>
</dbReference>